<dbReference type="PANTHER" id="PTHR30055:SF226">
    <property type="entry name" value="HTH-TYPE TRANSCRIPTIONAL REGULATOR PKSA"/>
    <property type="match status" value="1"/>
</dbReference>
<accession>A0A370GVW0</accession>
<proteinExistence type="predicted"/>
<evidence type="ECO:0000256" key="2">
    <source>
        <dbReference type="PROSITE-ProRule" id="PRU00335"/>
    </source>
</evidence>
<name>A0A370GVW0_9NOCA</name>
<dbReference type="Gene3D" id="1.10.357.10">
    <property type="entry name" value="Tetracycline Repressor, domain 2"/>
    <property type="match status" value="1"/>
</dbReference>
<dbReference type="STRING" id="1210089.GCA_001613165_06881"/>
<dbReference type="OrthoDB" id="5242390at2"/>
<dbReference type="RefSeq" id="WP_068029646.1">
    <property type="nucleotide sequence ID" value="NZ_QQAZ01000010.1"/>
</dbReference>
<organism evidence="4 5">
    <name type="scientific">Nocardia mexicana</name>
    <dbReference type="NCBI Taxonomy" id="279262"/>
    <lineage>
        <taxon>Bacteria</taxon>
        <taxon>Bacillati</taxon>
        <taxon>Actinomycetota</taxon>
        <taxon>Actinomycetes</taxon>
        <taxon>Mycobacteriales</taxon>
        <taxon>Nocardiaceae</taxon>
        <taxon>Nocardia</taxon>
    </lineage>
</organism>
<feature type="DNA-binding region" description="H-T-H motif" evidence="2">
    <location>
        <begin position="41"/>
        <end position="60"/>
    </location>
</feature>
<gene>
    <name evidence="4" type="ORF">DFR68_110129</name>
</gene>
<dbReference type="InterPro" id="IPR001647">
    <property type="entry name" value="HTH_TetR"/>
</dbReference>
<dbReference type="Proteomes" id="UP000255355">
    <property type="component" value="Unassembled WGS sequence"/>
</dbReference>
<keyword evidence="5" id="KW-1185">Reference proteome</keyword>
<keyword evidence="1 2" id="KW-0238">DNA-binding</keyword>
<reference evidence="4 5" key="1">
    <citation type="submission" date="2018-07" db="EMBL/GenBank/DDBJ databases">
        <title>Genomic Encyclopedia of Type Strains, Phase IV (KMG-IV): sequencing the most valuable type-strain genomes for metagenomic binning, comparative biology and taxonomic classification.</title>
        <authorList>
            <person name="Goeker M."/>
        </authorList>
    </citation>
    <scope>NUCLEOTIDE SEQUENCE [LARGE SCALE GENOMIC DNA]</scope>
    <source>
        <strain evidence="4 5">DSM 44952</strain>
    </source>
</reference>
<dbReference type="PANTHER" id="PTHR30055">
    <property type="entry name" value="HTH-TYPE TRANSCRIPTIONAL REGULATOR RUTR"/>
    <property type="match status" value="1"/>
</dbReference>
<dbReference type="PROSITE" id="PS50977">
    <property type="entry name" value="HTH_TETR_2"/>
    <property type="match status" value="1"/>
</dbReference>
<dbReference type="SUPFAM" id="SSF46689">
    <property type="entry name" value="Homeodomain-like"/>
    <property type="match status" value="1"/>
</dbReference>
<sequence>MPTKTAAHHRHPTQERAKATRQHILDTAAKLFGQRGIANTSTNRIAAEAGVSIGTVYRHFADRTAIADDLLAGLIGTVEWCFTQRLLHMSGETTEELIADILHTLTDELVAHAPLVRALVATVQFPTSGLPELEPRLHTLTTALLTRILGPANHNDYDTMAFVLVNTGFAAVLRTGVIETGSTERHEILDMTARMIAAWIEAEHKPGATQG</sequence>
<protein>
    <submittedName>
        <fullName evidence="4">TetR family transcriptional regulator</fullName>
    </submittedName>
</protein>
<evidence type="ECO:0000313" key="5">
    <source>
        <dbReference type="Proteomes" id="UP000255355"/>
    </source>
</evidence>
<dbReference type="InterPro" id="IPR050109">
    <property type="entry name" value="HTH-type_TetR-like_transc_reg"/>
</dbReference>
<feature type="domain" description="HTH tetR-type" evidence="3">
    <location>
        <begin position="18"/>
        <end position="78"/>
    </location>
</feature>
<evidence type="ECO:0000259" key="3">
    <source>
        <dbReference type="PROSITE" id="PS50977"/>
    </source>
</evidence>
<dbReference type="EMBL" id="QQAZ01000010">
    <property type="protein sequence ID" value="RDI46724.1"/>
    <property type="molecule type" value="Genomic_DNA"/>
</dbReference>
<dbReference type="PRINTS" id="PR00455">
    <property type="entry name" value="HTHTETR"/>
</dbReference>
<comment type="caution">
    <text evidence="4">The sequence shown here is derived from an EMBL/GenBank/DDBJ whole genome shotgun (WGS) entry which is preliminary data.</text>
</comment>
<evidence type="ECO:0000313" key="4">
    <source>
        <dbReference type="EMBL" id="RDI46724.1"/>
    </source>
</evidence>
<dbReference type="AlphaFoldDB" id="A0A370GVW0"/>
<dbReference type="InterPro" id="IPR009057">
    <property type="entry name" value="Homeodomain-like_sf"/>
</dbReference>
<evidence type="ECO:0000256" key="1">
    <source>
        <dbReference type="ARBA" id="ARBA00023125"/>
    </source>
</evidence>
<dbReference type="Pfam" id="PF00440">
    <property type="entry name" value="TetR_N"/>
    <property type="match status" value="1"/>
</dbReference>
<dbReference type="GO" id="GO:0000976">
    <property type="term" value="F:transcription cis-regulatory region binding"/>
    <property type="evidence" value="ECO:0007669"/>
    <property type="project" value="TreeGrafter"/>
</dbReference>
<dbReference type="GO" id="GO:0003700">
    <property type="term" value="F:DNA-binding transcription factor activity"/>
    <property type="evidence" value="ECO:0007669"/>
    <property type="project" value="TreeGrafter"/>
</dbReference>